<evidence type="ECO:0000313" key="4">
    <source>
        <dbReference type="Proteomes" id="UP001165085"/>
    </source>
</evidence>
<accession>A0A9W7C217</accession>
<feature type="region of interest" description="Disordered" evidence="1">
    <location>
        <begin position="285"/>
        <end position="336"/>
    </location>
</feature>
<dbReference type="EMBL" id="BRXY01000578">
    <property type="protein sequence ID" value="GMI01280.1"/>
    <property type="molecule type" value="Genomic_DNA"/>
</dbReference>
<evidence type="ECO:0000256" key="2">
    <source>
        <dbReference type="SAM" id="Phobius"/>
    </source>
</evidence>
<sequence>MFLLWPSPSPIPPSSQLKYNTSTNLVTYTCSSSSSTDFEPFCDFPYLNEGWEEVIGWRKTKYDNAESVTLVDCSQTFGSAMSPWKLDYERSVYMLASFICGCVCVYLVVKLKGVREARLKETRNSMEKAKFSRLTLGEKLTILNSVACFSNAACQVDFWGYEDLIPFQGVSALKAITASCLMAIPQIFIVSASKMLVSVGLETEKGARRVEIASKIMIPLGFIVEVGMSIYEVYLGNKSTGWEGAFSGSANVVKSAITGTIYVIYTALCVKYGWLLTAALRKSSTVNGNSNRNSNNRNSIINRNSNNSSINRDSQGRPSRDTLGSNSGRESTGVGGGAQKVMRRYFIFGGLGTALGSAYKARNCARYWGKTIYELPPCQAYYFDSVSVIFLVCQLFWVVSQSSSYIAMTSSMEKKTKSRGSLIDLRGGGGENRFYRPEATPLLEDIGGEDGEITTDDHNGVDVGDLGVKKRTISHEDGELTTNLV</sequence>
<dbReference type="OrthoDB" id="10381305at2759"/>
<keyword evidence="2" id="KW-0472">Membrane</keyword>
<feature type="transmembrane region" description="Helical" evidence="2">
    <location>
        <begin position="216"/>
        <end position="235"/>
    </location>
</feature>
<feature type="compositionally biased region" description="Low complexity" evidence="1">
    <location>
        <begin position="289"/>
        <end position="312"/>
    </location>
</feature>
<organism evidence="3 4">
    <name type="scientific">Triparma strigata</name>
    <dbReference type="NCBI Taxonomy" id="1606541"/>
    <lineage>
        <taxon>Eukaryota</taxon>
        <taxon>Sar</taxon>
        <taxon>Stramenopiles</taxon>
        <taxon>Ochrophyta</taxon>
        <taxon>Bolidophyceae</taxon>
        <taxon>Parmales</taxon>
        <taxon>Triparmaceae</taxon>
        <taxon>Triparma</taxon>
    </lineage>
</organism>
<evidence type="ECO:0000313" key="3">
    <source>
        <dbReference type="EMBL" id="GMI01280.1"/>
    </source>
</evidence>
<proteinExistence type="predicted"/>
<reference evidence="4" key="1">
    <citation type="journal article" date="2023" name="Commun. Biol.">
        <title>Genome analysis of Parmales, the sister group of diatoms, reveals the evolutionary specialization of diatoms from phago-mixotrophs to photoautotrophs.</title>
        <authorList>
            <person name="Ban H."/>
            <person name="Sato S."/>
            <person name="Yoshikawa S."/>
            <person name="Yamada K."/>
            <person name="Nakamura Y."/>
            <person name="Ichinomiya M."/>
            <person name="Sato N."/>
            <person name="Blanc-Mathieu R."/>
            <person name="Endo H."/>
            <person name="Kuwata A."/>
            <person name="Ogata H."/>
        </authorList>
    </citation>
    <scope>NUCLEOTIDE SEQUENCE [LARGE SCALE GENOMIC DNA]</scope>
    <source>
        <strain evidence="4">NIES 3701</strain>
    </source>
</reference>
<gene>
    <name evidence="3" type="ORF">TrST_g11734</name>
</gene>
<keyword evidence="4" id="KW-1185">Reference proteome</keyword>
<protein>
    <submittedName>
        <fullName evidence="3">Uncharacterized protein</fullName>
    </submittedName>
</protein>
<dbReference type="Proteomes" id="UP001165085">
    <property type="component" value="Unassembled WGS sequence"/>
</dbReference>
<keyword evidence="2" id="KW-0812">Transmembrane</keyword>
<name>A0A9W7C217_9STRA</name>
<evidence type="ECO:0000256" key="1">
    <source>
        <dbReference type="SAM" id="MobiDB-lite"/>
    </source>
</evidence>
<feature type="transmembrane region" description="Helical" evidence="2">
    <location>
        <begin position="91"/>
        <end position="109"/>
    </location>
</feature>
<feature type="transmembrane region" description="Helical" evidence="2">
    <location>
        <begin position="255"/>
        <end position="274"/>
    </location>
</feature>
<dbReference type="AlphaFoldDB" id="A0A9W7C217"/>
<keyword evidence="2" id="KW-1133">Transmembrane helix</keyword>
<comment type="caution">
    <text evidence="3">The sequence shown here is derived from an EMBL/GenBank/DDBJ whole genome shotgun (WGS) entry which is preliminary data.</text>
</comment>